<keyword evidence="3" id="KW-1185">Reference proteome</keyword>
<comment type="caution">
    <text evidence="1">The sequence shown here is derived from an EMBL/GenBank/DDBJ whole genome shotgun (WGS) entry which is preliminary data.</text>
</comment>
<dbReference type="EMBL" id="CAMXCT030002492">
    <property type="protein sequence ID" value="CAL4785825.1"/>
    <property type="molecule type" value="Genomic_DNA"/>
</dbReference>
<proteinExistence type="predicted"/>
<dbReference type="AlphaFoldDB" id="A0A9P1CX49"/>
<reference evidence="1" key="1">
    <citation type="submission" date="2022-10" db="EMBL/GenBank/DDBJ databases">
        <authorList>
            <person name="Chen Y."/>
            <person name="Dougan E. K."/>
            <person name="Chan C."/>
            <person name="Rhodes N."/>
            <person name="Thang M."/>
        </authorList>
    </citation>
    <scope>NUCLEOTIDE SEQUENCE</scope>
</reference>
<dbReference type="Proteomes" id="UP001152797">
    <property type="component" value="Unassembled WGS sequence"/>
</dbReference>
<evidence type="ECO:0000313" key="2">
    <source>
        <dbReference type="EMBL" id="CAL1151888.1"/>
    </source>
</evidence>
<reference evidence="2" key="2">
    <citation type="submission" date="2024-04" db="EMBL/GenBank/DDBJ databases">
        <authorList>
            <person name="Chen Y."/>
            <person name="Shah S."/>
            <person name="Dougan E. K."/>
            <person name="Thang M."/>
            <person name="Chan C."/>
        </authorList>
    </citation>
    <scope>NUCLEOTIDE SEQUENCE [LARGE SCALE GENOMIC DNA]</scope>
</reference>
<feature type="non-terminal residue" evidence="1">
    <location>
        <position position="278"/>
    </location>
</feature>
<gene>
    <name evidence="1" type="ORF">C1SCF055_LOCUS24803</name>
</gene>
<sequence length="278" mass="31237">MILLPSPIDFLHRVWPKLGEAIPMKRALDWAATGKAPSCNVDGADGDGTFTQMLSSDPVDSGLSYNPENAAATEGAEGAEPEWCGYDNWWPDSYHEEPAAAGPVRATAEEEAYWENQNAEDCQAAMEAGYICKEERSEELPDKNWPDVASAEWTSWSEESQDKSWQHGASEQWTSCKEEESRETGWFQAAPCPWQVNPPPPPVVQSECNKKIMPPKMNPSGWFHKMVPLLGALMNGNMKHAMELCQNYYLHSKEMTEQVDKHLENLLNRGKDKKYDGK</sequence>
<evidence type="ECO:0000313" key="1">
    <source>
        <dbReference type="EMBL" id="CAI3998513.1"/>
    </source>
</evidence>
<dbReference type="EMBL" id="CAMXCT020002492">
    <property type="protein sequence ID" value="CAL1151888.1"/>
    <property type="molecule type" value="Genomic_DNA"/>
</dbReference>
<dbReference type="EMBL" id="CAMXCT010002492">
    <property type="protein sequence ID" value="CAI3998513.1"/>
    <property type="molecule type" value="Genomic_DNA"/>
</dbReference>
<organism evidence="1">
    <name type="scientific">Cladocopium goreaui</name>
    <dbReference type="NCBI Taxonomy" id="2562237"/>
    <lineage>
        <taxon>Eukaryota</taxon>
        <taxon>Sar</taxon>
        <taxon>Alveolata</taxon>
        <taxon>Dinophyceae</taxon>
        <taxon>Suessiales</taxon>
        <taxon>Symbiodiniaceae</taxon>
        <taxon>Cladocopium</taxon>
    </lineage>
</organism>
<evidence type="ECO:0000313" key="3">
    <source>
        <dbReference type="Proteomes" id="UP001152797"/>
    </source>
</evidence>
<name>A0A9P1CX49_9DINO</name>
<protein>
    <submittedName>
        <fullName evidence="1">Uncharacterized protein</fullName>
    </submittedName>
</protein>
<accession>A0A9P1CX49</accession>